<dbReference type="RefSeq" id="WP_237263993.1">
    <property type="nucleotide sequence ID" value="NZ_AP024202.1"/>
</dbReference>
<evidence type="ECO:0000313" key="7">
    <source>
        <dbReference type="Proteomes" id="UP001054820"/>
    </source>
</evidence>
<keyword evidence="4" id="KW-0472">Membrane</keyword>
<sequence length="242" mass="27493">MISYPDYPGSKEQNTLILPIPYIVYRGKDFSINNNEVIKPFFKNNHFELDLTASGNIPVSSKENAKRLGMNDLDGSIGLGPVLKYTLFNNEANSVKFELPLEAVIASDFKTIHTEGWISSPGVSYSYKKTYSSKDRIELTAGVSAQYASSEYHNYLYGVPLQYASNERPFYQSTEGFSGVNYTVGLSYHFDNFWLGAFWHGFDLSQAVYKDSPLIDNQFSHTYGLTITWNFLQSKDRVYGYE</sequence>
<keyword evidence="7" id="KW-1185">Reference proteome</keyword>
<evidence type="ECO:0008006" key="8">
    <source>
        <dbReference type="Google" id="ProtNLM"/>
    </source>
</evidence>
<accession>A0ABN6CWQ2</accession>
<dbReference type="PANTHER" id="PTHR38776">
    <property type="entry name" value="MLTA-INTERACTING PROTEIN-RELATED"/>
    <property type="match status" value="1"/>
</dbReference>
<name>A0ABN6CWQ2_9GAMM</name>
<proteinExistence type="inferred from homology"/>
<keyword evidence="3" id="KW-0732">Signal</keyword>
<evidence type="ECO:0000256" key="3">
    <source>
        <dbReference type="ARBA" id="ARBA00022729"/>
    </source>
</evidence>
<organism evidence="6 7">
    <name type="scientific">Thiomicrorhabdus immobilis</name>
    <dbReference type="NCBI Taxonomy" id="2791037"/>
    <lineage>
        <taxon>Bacteria</taxon>
        <taxon>Pseudomonadati</taxon>
        <taxon>Pseudomonadota</taxon>
        <taxon>Gammaproteobacteria</taxon>
        <taxon>Thiotrichales</taxon>
        <taxon>Piscirickettsiaceae</taxon>
        <taxon>Thiomicrorhabdus</taxon>
    </lineage>
</organism>
<dbReference type="Proteomes" id="UP001054820">
    <property type="component" value="Chromosome"/>
</dbReference>
<dbReference type="PANTHER" id="PTHR38776:SF1">
    <property type="entry name" value="MLTA-INTERACTING PROTEIN-RELATED"/>
    <property type="match status" value="1"/>
</dbReference>
<evidence type="ECO:0000256" key="4">
    <source>
        <dbReference type="ARBA" id="ARBA00023136"/>
    </source>
</evidence>
<evidence type="ECO:0000256" key="2">
    <source>
        <dbReference type="ARBA" id="ARBA00005722"/>
    </source>
</evidence>
<dbReference type="Pfam" id="PF06629">
    <property type="entry name" value="MipA"/>
    <property type="match status" value="1"/>
</dbReference>
<dbReference type="SUPFAM" id="SSF56935">
    <property type="entry name" value="Porins"/>
    <property type="match status" value="1"/>
</dbReference>
<evidence type="ECO:0000256" key="5">
    <source>
        <dbReference type="ARBA" id="ARBA00023237"/>
    </source>
</evidence>
<comment type="similarity">
    <text evidence="2">Belongs to the MipA/OmpV family.</text>
</comment>
<gene>
    <name evidence="6" type="ORF">THMIRHAM_08890</name>
</gene>
<protein>
    <recommendedName>
        <fullName evidence="8">MipA/OmpV family protein</fullName>
    </recommendedName>
</protein>
<dbReference type="EMBL" id="AP024202">
    <property type="protein sequence ID" value="BCN93104.1"/>
    <property type="molecule type" value="Genomic_DNA"/>
</dbReference>
<evidence type="ECO:0000313" key="6">
    <source>
        <dbReference type="EMBL" id="BCN93104.1"/>
    </source>
</evidence>
<comment type="subcellular location">
    <subcellularLocation>
        <location evidence="1">Cell outer membrane</location>
    </subcellularLocation>
</comment>
<reference evidence="6" key="1">
    <citation type="journal article" date="2022" name="Arch. Microbiol.">
        <title>Thiomicrorhabdus immobilis sp. nov., a mesophilic sulfur-oxidizing bacterium isolated from sediment of a brackish lake in northern Japan.</title>
        <authorList>
            <person name="Kojima H."/>
            <person name="Mochizuki J."/>
            <person name="Kanda M."/>
            <person name="Watanabe T."/>
            <person name="Fukui M."/>
        </authorList>
    </citation>
    <scope>NUCLEOTIDE SEQUENCE</scope>
    <source>
        <strain evidence="6">Am19</strain>
    </source>
</reference>
<keyword evidence="5" id="KW-0998">Cell outer membrane</keyword>
<dbReference type="InterPro" id="IPR010583">
    <property type="entry name" value="MipA"/>
</dbReference>
<evidence type="ECO:0000256" key="1">
    <source>
        <dbReference type="ARBA" id="ARBA00004442"/>
    </source>
</evidence>